<dbReference type="EMBL" id="SPHZ02000008">
    <property type="protein sequence ID" value="KAF0904368.1"/>
    <property type="molecule type" value="Genomic_DNA"/>
</dbReference>
<comment type="caution">
    <text evidence="1">The sequence shown here is derived from an EMBL/GenBank/DDBJ whole genome shotgun (WGS) entry which is preliminary data.</text>
</comment>
<evidence type="ECO:0000313" key="1">
    <source>
        <dbReference type="EMBL" id="KAF0904368.1"/>
    </source>
</evidence>
<accession>A0A6G1CV64</accession>
<dbReference type="AlphaFoldDB" id="A0A6G1CV64"/>
<protein>
    <submittedName>
        <fullName evidence="1">Uncharacterized protein</fullName>
    </submittedName>
</protein>
<proteinExistence type="predicted"/>
<gene>
    <name evidence="1" type="ORF">E2562_034139</name>
</gene>
<evidence type="ECO:0000313" key="2">
    <source>
        <dbReference type="Proteomes" id="UP000479710"/>
    </source>
</evidence>
<name>A0A6G1CV64_9ORYZ</name>
<reference evidence="1 2" key="1">
    <citation type="submission" date="2019-11" db="EMBL/GenBank/DDBJ databases">
        <title>Whole genome sequence of Oryza granulata.</title>
        <authorList>
            <person name="Li W."/>
        </authorList>
    </citation>
    <scope>NUCLEOTIDE SEQUENCE [LARGE SCALE GENOMIC DNA]</scope>
    <source>
        <strain evidence="2">cv. Menghai</strain>
        <tissue evidence="1">Leaf</tissue>
    </source>
</reference>
<keyword evidence="2" id="KW-1185">Reference proteome</keyword>
<sequence length="83" mass="8856">MLHHIVSPSATLGPRSTGVGPRWCHCGVLVIAASSPFAHASPMWRPCVLAGVASLWGPLIDLFLEADAWDPHVSSSYLLGLMH</sequence>
<organism evidence="1 2">
    <name type="scientific">Oryza meyeriana var. granulata</name>
    <dbReference type="NCBI Taxonomy" id="110450"/>
    <lineage>
        <taxon>Eukaryota</taxon>
        <taxon>Viridiplantae</taxon>
        <taxon>Streptophyta</taxon>
        <taxon>Embryophyta</taxon>
        <taxon>Tracheophyta</taxon>
        <taxon>Spermatophyta</taxon>
        <taxon>Magnoliopsida</taxon>
        <taxon>Liliopsida</taxon>
        <taxon>Poales</taxon>
        <taxon>Poaceae</taxon>
        <taxon>BOP clade</taxon>
        <taxon>Oryzoideae</taxon>
        <taxon>Oryzeae</taxon>
        <taxon>Oryzinae</taxon>
        <taxon>Oryza</taxon>
        <taxon>Oryza meyeriana</taxon>
    </lineage>
</organism>
<dbReference type="Proteomes" id="UP000479710">
    <property type="component" value="Unassembled WGS sequence"/>
</dbReference>